<evidence type="ECO:0000256" key="14">
    <source>
        <dbReference type="ARBA" id="ARBA00023098"/>
    </source>
</evidence>
<evidence type="ECO:0000256" key="18">
    <source>
        <dbReference type="ARBA" id="ARBA00029893"/>
    </source>
</evidence>
<keyword evidence="15 24" id="KW-0472">Membrane</keyword>
<dbReference type="PANTHER" id="PTHR46382">
    <property type="entry name" value="PHOSPHATIDATE CYTIDYLYLTRANSFERASE"/>
    <property type="match status" value="1"/>
</dbReference>
<evidence type="ECO:0000256" key="24">
    <source>
        <dbReference type="SAM" id="Phobius"/>
    </source>
</evidence>
<evidence type="ECO:0000256" key="21">
    <source>
        <dbReference type="ARBA" id="ARBA00032396"/>
    </source>
</evidence>
<evidence type="ECO:0000256" key="5">
    <source>
        <dbReference type="ARBA" id="ARBA00010185"/>
    </source>
</evidence>
<evidence type="ECO:0000256" key="16">
    <source>
        <dbReference type="ARBA" id="ARBA00023209"/>
    </source>
</evidence>
<gene>
    <name evidence="25" type="ORF">SAMN02745220_00916</name>
</gene>
<evidence type="ECO:0000256" key="4">
    <source>
        <dbReference type="ARBA" id="ARBA00005189"/>
    </source>
</evidence>
<dbReference type="EMBL" id="FRFE01000003">
    <property type="protein sequence ID" value="SHO44891.1"/>
    <property type="molecule type" value="Genomic_DNA"/>
</dbReference>
<keyword evidence="17" id="KW-1208">Phospholipid metabolism</keyword>
<feature type="transmembrane region" description="Helical" evidence="24">
    <location>
        <begin position="177"/>
        <end position="196"/>
    </location>
</feature>
<keyword evidence="26" id="KW-1185">Reference proteome</keyword>
<evidence type="ECO:0000256" key="20">
    <source>
        <dbReference type="ARBA" id="ARBA00032253"/>
    </source>
</evidence>
<organism evidence="25 26">
    <name type="scientific">Desulfopila aestuarii DSM 18488</name>
    <dbReference type="NCBI Taxonomy" id="1121416"/>
    <lineage>
        <taxon>Bacteria</taxon>
        <taxon>Pseudomonadati</taxon>
        <taxon>Thermodesulfobacteriota</taxon>
        <taxon>Desulfobulbia</taxon>
        <taxon>Desulfobulbales</taxon>
        <taxon>Desulfocapsaceae</taxon>
        <taxon>Desulfopila</taxon>
    </lineage>
</organism>
<dbReference type="GO" id="GO:0016024">
    <property type="term" value="P:CDP-diacylglycerol biosynthetic process"/>
    <property type="evidence" value="ECO:0007669"/>
    <property type="project" value="TreeGrafter"/>
</dbReference>
<evidence type="ECO:0000256" key="22">
    <source>
        <dbReference type="ARBA" id="ARBA00032743"/>
    </source>
</evidence>
<evidence type="ECO:0000256" key="6">
    <source>
        <dbReference type="ARBA" id="ARBA00012487"/>
    </source>
</evidence>
<comment type="pathway">
    <text evidence="3">Phospholipid metabolism; CDP-diacylglycerol biosynthesis; CDP-diacylglycerol from sn-glycerol 3-phosphate: step 3/3.</text>
</comment>
<dbReference type="GO" id="GO:0004605">
    <property type="term" value="F:phosphatidate cytidylyltransferase activity"/>
    <property type="evidence" value="ECO:0007669"/>
    <property type="project" value="UniProtKB-EC"/>
</dbReference>
<dbReference type="AlphaFoldDB" id="A0A1M7Y058"/>
<feature type="transmembrane region" description="Helical" evidence="24">
    <location>
        <begin position="202"/>
        <end position="221"/>
    </location>
</feature>
<evidence type="ECO:0000256" key="3">
    <source>
        <dbReference type="ARBA" id="ARBA00005119"/>
    </source>
</evidence>
<evidence type="ECO:0000313" key="25">
    <source>
        <dbReference type="EMBL" id="SHO44891.1"/>
    </source>
</evidence>
<evidence type="ECO:0000256" key="10">
    <source>
        <dbReference type="ARBA" id="ARBA00022679"/>
    </source>
</evidence>
<keyword evidence="9" id="KW-0444">Lipid biosynthesis</keyword>
<evidence type="ECO:0000256" key="13">
    <source>
        <dbReference type="ARBA" id="ARBA00022989"/>
    </source>
</evidence>
<dbReference type="OrthoDB" id="9799199at2"/>
<comment type="pathway">
    <text evidence="4">Lipid metabolism.</text>
</comment>
<evidence type="ECO:0000256" key="8">
    <source>
        <dbReference type="ARBA" id="ARBA00022475"/>
    </source>
</evidence>
<evidence type="ECO:0000256" key="11">
    <source>
        <dbReference type="ARBA" id="ARBA00022692"/>
    </source>
</evidence>
<keyword evidence="10 25" id="KW-0808">Transferase</keyword>
<dbReference type="Pfam" id="PF01148">
    <property type="entry name" value="CTP_transf_1"/>
    <property type="match status" value="1"/>
</dbReference>
<evidence type="ECO:0000256" key="9">
    <source>
        <dbReference type="ARBA" id="ARBA00022516"/>
    </source>
</evidence>
<accession>A0A1M7Y058</accession>
<evidence type="ECO:0000256" key="2">
    <source>
        <dbReference type="ARBA" id="ARBA00004651"/>
    </source>
</evidence>
<keyword evidence="14" id="KW-0443">Lipid metabolism</keyword>
<comment type="subcellular location">
    <subcellularLocation>
        <location evidence="2">Cell membrane</location>
        <topology evidence="2">Multi-pass membrane protein</topology>
    </subcellularLocation>
</comment>
<proteinExistence type="inferred from homology"/>
<keyword evidence="16" id="KW-0594">Phospholipid biosynthesis</keyword>
<dbReference type="PANTHER" id="PTHR46382:SF1">
    <property type="entry name" value="PHOSPHATIDATE CYTIDYLYLTRANSFERASE"/>
    <property type="match status" value="1"/>
</dbReference>
<evidence type="ECO:0000256" key="12">
    <source>
        <dbReference type="ARBA" id="ARBA00022695"/>
    </source>
</evidence>
<dbReference type="Proteomes" id="UP000184603">
    <property type="component" value="Unassembled WGS sequence"/>
</dbReference>
<evidence type="ECO:0000256" key="7">
    <source>
        <dbReference type="ARBA" id="ARBA00019373"/>
    </source>
</evidence>
<comment type="similarity">
    <text evidence="5">Belongs to the CDS family.</text>
</comment>
<evidence type="ECO:0000313" key="26">
    <source>
        <dbReference type="Proteomes" id="UP000184603"/>
    </source>
</evidence>
<feature type="transmembrane region" description="Helical" evidence="24">
    <location>
        <begin position="109"/>
        <end position="129"/>
    </location>
</feature>
<feature type="transmembrane region" description="Helical" evidence="24">
    <location>
        <begin position="78"/>
        <end position="97"/>
    </location>
</feature>
<evidence type="ECO:0000256" key="19">
    <source>
        <dbReference type="ARBA" id="ARBA00031825"/>
    </source>
</evidence>
<keyword evidence="8" id="KW-1003">Cell membrane</keyword>
<comment type="catalytic activity">
    <reaction evidence="1">
        <text>a 1,2-diacyl-sn-glycero-3-phosphate + CTP + H(+) = a CDP-1,2-diacyl-sn-glycerol + diphosphate</text>
        <dbReference type="Rhea" id="RHEA:16229"/>
        <dbReference type="ChEBI" id="CHEBI:15378"/>
        <dbReference type="ChEBI" id="CHEBI:33019"/>
        <dbReference type="ChEBI" id="CHEBI:37563"/>
        <dbReference type="ChEBI" id="CHEBI:58332"/>
        <dbReference type="ChEBI" id="CHEBI:58608"/>
        <dbReference type="EC" id="2.7.7.41"/>
    </reaction>
</comment>
<dbReference type="RefSeq" id="WP_073612262.1">
    <property type="nucleotide sequence ID" value="NZ_FRFE01000003.1"/>
</dbReference>
<keyword evidence="11 24" id="KW-0812">Transmembrane</keyword>
<evidence type="ECO:0000256" key="1">
    <source>
        <dbReference type="ARBA" id="ARBA00001698"/>
    </source>
</evidence>
<sequence>MKRTLPGILLAVCWVVLLVKGSTLQFYLAMLVITAIGGAEYLKMIMVPKLAFFSRLYLVGTICLPVLLTLPVSGTTDIPQQIGLFSAFFLVTLYFLRCYTHFDNTYERFSRMVFGVVYVGVLASYLVLLRQYPEGGSWLVVLTAVTAGSDSGAYYFGSTFGKRKLCPNISPKKTVEGALGGLLCGLAAAFVSAMLLLEKVDWLFVGMAAVILTGVGILGDLTESVIKRGTGTKDSGTLLAGHGGVLDRIDSLLLAAPVLYYLLLFLGGE</sequence>
<dbReference type="GO" id="GO:0005886">
    <property type="term" value="C:plasma membrane"/>
    <property type="evidence" value="ECO:0007669"/>
    <property type="project" value="UniProtKB-SubCell"/>
</dbReference>
<feature type="transmembrane region" description="Helical" evidence="24">
    <location>
        <begin position="135"/>
        <end position="156"/>
    </location>
</feature>
<dbReference type="STRING" id="1121416.SAMN02745220_00916"/>
<evidence type="ECO:0000256" key="23">
    <source>
        <dbReference type="ARBA" id="ARBA00033406"/>
    </source>
</evidence>
<feature type="transmembrane region" description="Helical" evidence="24">
    <location>
        <begin position="24"/>
        <end position="42"/>
    </location>
</feature>
<keyword evidence="12 25" id="KW-0548">Nucleotidyltransferase</keyword>
<reference evidence="25 26" key="1">
    <citation type="submission" date="2016-12" db="EMBL/GenBank/DDBJ databases">
        <authorList>
            <person name="Song W.-J."/>
            <person name="Kurnit D.M."/>
        </authorList>
    </citation>
    <scope>NUCLEOTIDE SEQUENCE [LARGE SCALE GENOMIC DNA]</scope>
    <source>
        <strain evidence="25 26">DSM 18488</strain>
    </source>
</reference>
<feature type="transmembrane region" description="Helical" evidence="24">
    <location>
        <begin position="54"/>
        <end position="72"/>
    </location>
</feature>
<dbReference type="EC" id="2.7.7.41" evidence="6"/>
<name>A0A1M7Y058_9BACT</name>
<evidence type="ECO:0000256" key="15">
    <source>
        <dbReference type="ARBA" id="ARBA00023136"/>
    </source>
</evidence>
<protein>
    <recommendedName>
        <fullName evidence="7">Phosphatidate cytidylyltransferase</fullName>
        <ecNumber evidence="6">2.7.7.41</ecNumber>
    </recommendedName>
    <alternativeName>
        <fullName evidence="20">CDP-DAG synthase</fullName>
    </alternativeName>
    <alternativeName>
        <fullName evidence="22">CDP-DG synthase</fullName>
    </alternativeName>
    <alternativeName>
        <fullName evidence="18">CDP-diacylglycerol synthase</fullName>
    </alternativeName>
    <alternativeName>
        <fullName evidence="21">CDP-diglyceride pyrophosphorylase</fullName>
    </alternativeName>
    <alternativeName>
        <fullName evidence="23">CDP-diglyceride synthase</fullName>
    </alternativeName>
    <alternativeName>
        <fullName evidence="19">CTP:phosphatidate cytidylyltransferase</fullName>
    </alternativeName>
</protein>
<keyword evidence="13 24" id="KW-1133">Transmembrane helix</keyword>
<evidence type="ECO:0000256" key="17">
    <source>
        <dbReference type="ARBA" id="ARBA00023264"/>
    </source>
</evidence>